<evidence type="ECO:0000313" key="4">
    <source>
        <dbReference type="Proteomes" id="UP001153555"/>
    </source>
</evidence>
<dbReference type="GO" id="GO:0003676">
    <property type="term" value="F:nucleic acid binding"/>
    <property type="evidence" value="ECO:0007669"/>
    <property type="project" value="InterPro"/>
</dbReference>
<name>A0A9N7ND78_STRHE</name>
<comment type="caution">
    <text evidence="3">The sequence shown here is derived from an EMBL/GenBank/DDBJ whole genome shotgun (WGS) entry which is preliminary data.</text>
</comment>
<dbReference type="InterPro" id="IPR003604">
    <property type="entry name" value="Matrin/U1-like-C_Znf_C2H2"/>
</dbReference>
<feature type="domain" description="U1-type" evidence="2">
    <location>
        <begin position="240"/>
        <end position="274"/>
    </location>
</feature>
<dbReference type="Pfam" id="PF12874">
    <property type="entry name" value="zf-met"/>
    <property type="match status" value="1"/>
</dbReference>
<dbReference type="PANTHER" id="PTHR47487:SF8">
    <property type="entry name" value="OS08G0270900 PROTEIN"/>
    <property type="match status" value="1"/>
</dbReference>
<feature type="compositionally biased region" description="Acidic residues" evidence="1">
    <location>
        <begin position="391"/>
        <end position="403"/>
    </location>
</feature>
<feature type="region of interest" description="Disordered" evidence="1">
    <location>
        <begin position="214"/>
        <end position="236"/>
    </location>
</feature>
<dbReference type="OrthoDB" id="10009287at2759"/>
<dbReference type="PANTHER" id="PTHR47487">
    <property type="entry name" value="OS06G0651300 PROTEIN-RELATED"/>
    <property type="match status" value="1"/>
</dbReference>
<feature type="region of interest" description="Disordered" evidence="1">
    <location>
        <begin position="390"/>
        <end position="432"/>
    </location>
</feature>
<evidence type="ECO:0000259" key="2">
    <source>
        <dbReference type="SMART" id="SM00451"/>
    </source>
</evidence>
<protein>
    <recommendedName>
        <fullName evidence="2">U1-type domain-containing protein</fullName>
    </recommendedName>
</protein>
<organism evidence="3 4">
    <name type="scientific">Striga hermonthica</name>
    <name type="common">Purple witchweed</name>
    <name type="synonym">Buchnera hermonthica</name>
    <dbReference type="NCBI Taxonomy" id="68872"/>
    <lineage>
        <taxon>Eukaryota</taxon>
        <taxon>Viridiplantae</taxon>
        <taxon>Streptophyta</taxon>
        <taxon>Embryophyta</taxon>
        <taxon>Tracheophyta</taxon>
        <taxon>Spermatophyta</taxon>
        <taxon>Magnoliopsida</taxon>
        <taxon>eudicotyledons</taxon>
        <taxon>Gunneridae</taxon>
        <taxon>Pentapetalae</taxon>
        <taxon>asterids</taxon>
        <taxon>lamiids</taxon>
        <taxon>Lamiales</taxon>
        <taxon>Orobanchaceae</taxon>
        <taxon>Buchnereae</taxon>
        <taxon>Striga</taxon>
    </lineage>
</organism>
<evidence type="ECO:0000256" key="1">
    <source>
        <dbReference type="SAM" id="MobiDB-lite"/>
    </source>
</evidence>
<accession>A0A9N7ND78</accession>
<proteinExistence type="predicted"/>
<reference evidence="3" key="1">
    <citation type="submission" date="2019-12" db="EMBL/GenBank/DDBJ databases">
        <authorList>
            <person name="Scholes J."/>
        </authorList>
    </citation>
    <scope>NUCLEOTIDE SEQUENCE</scope>
</reference>
<dbReference type="SMART" id="SM00451">
    <property type="entry name" value="ZnF_U1"/>
    <property type="match status" value="1"/>
</dbReference>
<dbReference type="InterPro" id="IPR036236">
    <property type="entry name" value="Znf_C2H2_sf"/>
</dbReference>
<gene>
    <name evidence="3" type="ORF">SHERM_27217</name>
</gene>
<dbReference type="InterPro" id="IPR013087">
    <property type="entry name" value="Znf_C2H2_type"/>
</dbReference>
<dbReference type="Proteomes" id="UP001153555">
    <property type="component" value="Unassembled WGS sequence"/>
</dbReference>
<evidence type="ECO:0000313" key="3">
    <source>
        <dbReference type="EMBL" id="CAA0831905.1"/>
    </source>
</evidence>
<dbReference type="Gene3D" id="3.30.160.60">
    <property type="entry name" value="Classic Zinc Finger"/>
    <property type="match status" value="1"/>
</dbReference>
<keyword evidence="4" id="KW-1185">Reference proteome</keyword>
<dbReference type="AlphaFoldDB" id="A0A9N7ND78"/>
<dbReference type="GO" id="GO:0008270">
    <property type="term" value="F:zinc ion binding"/>
    <property type="evidence" value="ECO:0007669"/>
    <property type="project" value="InterPro"/>
</dbReference>
<sequence length="432" mass="47542">MEQDKEQMHHPLFTSNSQDLRRAVLIEMEKEKIREEMMVSEIARKRVLEAEVRSELLRWVQAMGGRGLPLSFWSSLPTELVPPTRLSDLGESGNGSFLDERVRVLMDEAKKEKHEGVGFETSPFHGRTGGLRIPEVKPVCREGSEGKKLILLGKPDGNVSGLKGKEVKADNNNARFQTLPFVSYADLGVSSEIKPVPSGLDEKQTVKGKLDEKITGLKRKSMSPPPPPQVSSGIWNKKPKEDWSCSICNINCTGQRNLDSHLQGRKHKVKVAALGGKKAGGQVMSQHKDMMNHMNRIRENDQVVENAVSNAQKVEVDITEGDKTTEASGEPVVARVAEIENIAENENKGLINYGVIVPYVQPYASDAGVENLLIAEDEKMVETNEERVVDGDGEIENITETENEGSNHSGSVVPQVQPPAPGPDVGYEGKTK</sequence>
<dbReference type="SUPFAM" id="SSF57667">
    <property type="entry name" value="beta-beta-alpha zinc fingers"/>
    <property type="match status" value="1"/>
</dbReference>
<dbReference type="EMBL" id="CACSLK010027833">
    <property type="protein sequence ID" value="CAA0831905.1"/>
    <property type="molecule type" value="Genomic_DNA"/>
</dbReference>